<dbReference type="RefSeq" id="WP_284351049.1">
    <property type="nucleotide sequence ID" value="NZ_BRXS01000004.1"/>
</dbReference>
<sequence length="155" mass="17180">MHDALETAVSAELEALGFELFDLRRRGSRSRPVLDLRIERRDGARVSVDDCARVSRAVEARLEAERLVGEQYVLEVSSPGIERPLRGPADWRKFAGQMAVVTAPSLPAGKAEVTIVALEGEAGEEVAVVRDERGAEHRLRLAEVSQARLAFHWNR</sequence>
<dbReference type="GO" id="GO:0006412">
    <property type="term" value="P:translation"/>
    <property type="evidence" value="ECO:0007669"/>
    <property type="project" value="TreeGrafter"/>
</dbReference>
<keyword evidence="6" id="KW-1185">Reference proteome</keyword>
<accession>A0AA37Q4T8</accession>
<dbReference type="GO" id="GO:0005829">
    <property type="term" value="C:cytosol"/>
    <property type="evidence" value="ECO:0007669"/>
    <property type="project" value="TreeGrafter"/>
</dbReference>
<comment type="subcellular location">
    <subcellularLocation>
        <location evidence="3">Cytoplasm</location>
    </subcellularLocation>
</comment>
<comment type="caution">
    <text evidence="5">The sequence shown here is derived from an EMBL/GenBank/DDBJ whole genome shotgun (WGS) entry which is preliminary data.</text>
</comment>
<comment type="function">
    <text evidence="3">Required for maturation of 30S ribosomal subunits.</text>
</comment>
<proteinExistence type="inferred from homology"/>
<dbReference type="HAMAP" id="MF_01077">
    <property type="entry name" value="RimP"/>
    <property type="match status" value="1"/>
</dbReference>
<feature type="domain" description="Ribosome maturation factor RimP N-terminal" evidence="4">
    <location>
        <begin position="13"/>
        <end position="82"/>
    </location>
</feature>
<organism evidence="5 6">
    <name type="scientific">Roseisolibacter agri</name>
    <dbReference type="NCBI Taxonomy" id="2014610"/>
    <lineage>
        <taxon>Bacteria</taxon>
        <taxon>Pseudomonadati</taxon>
        <taxon>Gemmatimonadota</taxon>
        <taxon>Gemmatimonadia</taxon>
        <taxon>Gemmatimonadales</taxon>
        <taxon>Gemmatimonadaceae</taxon>
        <taxon>Roseisolibacter</taxon>
    </lineage>
</organism>
<dbReference type="GO" id="GO:0000028">
    <property type="term" value="P:ribosomal small subunit assembly"/>
    <property type="evidence" value="ECO:0007669"/>
    <property type="project" value="TreeGrafter"/>
</dbReference>
<dbReference type="InterPro" id="IPR028989">
    <property type="entry name" value="RimP_N"/>
</dbReference>
<dbReference type="Pfam" id="PF02576">
    <property type="entry name" value="RimP_N"/>
    <property type="match status" value="1"/>
</dbReference>
<evidence type="ECO:0000313" key="6">
    <source>
        <dbReference type="Proteomes" id="UP001161325"/>
    </source>
</evidence>
<comment type="similarity">
    <text evidence="3">Belongs to the RimP family.</text>
</comment>
<dbReference type="InterPro" id="IPR035956">
    <property type="entry name" value="RimP_N_sf"/>
</dbReference>
<gene>
    <name evidence="3" type="primary">rimP</name>
    <name evidence="5" type="ORF">rosag_31120</name>
</gene>
<name>A0AA37Q4T8_9BACT</name>
<reference evidence="5" key="1">
    <citation type="submission" date="2022-08" db="EMBL/GenBank/DDBJ databases">
        <title>Draft genome sequencing of Roseisolibacter agri AW1220.</title>
        <authorList>
            <person name="Tobiishi Y."/>
            <person name="Tonouchi A."/>
        </authorList>
    </citation>
    <scope>NUCLEOTIDE SEQUENCE</scope>
    <source>
        <strain evidence="5">AW1220</strain>
    </source>
</reference>
<dbReference type="Gene3D" id="3.30.300.70">
    <property type="entry name" value="RimP-like superfamily, N-terminal"/>
    <property type="match status" value="1"/>
</dbReference>
<keyword evidence="2 3" id="KW-0690">Ribosome biogenesis</keyword>
<dbReference type="InterPro" id="IPR003728">
    <property type="entry name" value="Ribosome_maturation_RimP"/>
</dbReference>
<dbReference type="AlphaFoldDB" id="A0AA37Q4T8"/>
<evidence type="ECO:0000256" key="1">
    <source>
        <dbReference type="ARBA" id="ARBA00022490"/>
    </source>
</evidence>
<protein>
    <recommendedName>
        <fullName evidence="3">Ribosome maturation factor RimP</fullName>
    </recommendedName>
</protein>
<dbReference type="SUPFAM" id="SSF75420">
    <property type="entry name" value="YhbC-like, N-terminal domain"/>
    <property type="match status" value="1"/>
</dbReference>
<evidence type="ECO:0000256" key="2">
    <source>
        <dbReference type="ARBA" id="ARBA00022517"/>
    </source>
</evidence>
<dbReference type="Proteomes" id="UP001161325">
    <property type="component" value="Unassembled WGS sequence"/>
</dbReference>
<dbReference type="EMBL" id="BRXS01000004">
    <property type="protein sequence ID" value="GLC26599.1"/>
    <property type="molecule type" value="Genomic_DNA"/>
</dbReference>
<dbReference type="CDD" id="cd01734">
    <property type="entry name" value="YlxS_C"/>
    <property type="match status" value="1"/>
</dbReference>
<evidence type="ECO:0000259" key="4">
    <source>
        <dbReference type="Pfam" id="PF02576"/>
    </source>
</evidence>
<keyword evidence="1 3" id="KW-0963">Cytoplasm</keyword>
<dbReference type="PANTHER" id="PTHR33867:SF1">
    <property type="entry name" value="RIBOSOME MATURATION FACTOR RIMP"/>
    <property type="match status" value="1"/>
</dbReference>
<evidence type="ECO:0000313" key="5">
    <source>
        <dbReference type="EMBL" id="GLC26599.1"/>
    </source>
</evidence>
<evidence type="ECO:0000256" key="3">
    <source>
        <dbReference type="HAMAP-Rule" id="MF_01077"/>
    </source>
</evidence>
<dbReference type="InterPro" id="IPR028998">
    <property type="entry name" value="RimP_C"/>
</dbReference>
<dbReference type="PANTHER" id="PTHR33867">
    <property type="entry name" value="RIBOSOME MATURATION FACTOR RIMP"/>
    <property type="match status" value="1"/>
</dbReference>